<dbReference type="AlphaFoldDB" id="A0A9U8E7L7"/>
<dbReference type="RefSeq" id="XP_013076648.2">
    <property type="nucleotide sequence ID" value="XM_013221194.2"/>
</dbReference>
<dbReference type="InterPro" id="IPR038827">
    <property type="entry name" value="CCDC152"/>
</dbReference>
<dbReference type="KEGG" id="bgt:106062877"/>
<feature type="coiled-coil region" evidence="1">
    <location>
        <begin position="36"/>
        <end position="111"/>
    </location>
</feature>
<dbReference type="PANTHER" id="PTHR35253">
    <property type="entry name" value="COILED-COIL DOMAIN-CONTAINING PROTEIN 152"/>
    <property type="match status" value="1"/>
</dbReference>
<reference evidence="3" key="1">
    <citation type="submission" date="2025-08" db="UniProtKB">
        <authorList>
            <consortium name="RefSeq"/>
        </authorList>
    </citation>
    <scope>IDENTIFICATION</scope>
</reference>
<dbReference type="GeneID" id="106062877"/>
<dbReference type="OrthoDB" id="10053382at2759"/>
<evidence type="ECO:0000256" key="1">
    <source>
        <dbReference type="SAM" id="Coils"/>
    </source>
</evidence>
<sequence length="284" mass="33263">MAEQTKEPGPEATMCNDHDEVLNQWTQWSNFFTDLLSNLQEAKDKLQLSLDESEVLKQTNASLHLECSNLQESIKKYQSKVEAMKVLDNELESLREQLFCKEKALEDAMINHDVALNDLKQNFEKEKKELLTRLSTEFAEELAKVNSELNEEKEAKGKLLSQLETSEMERKNEISRINWEYEAKLTEIQRQKVQMVQQQHDGFSKDLIRTKMQHMKESYEQELALLKNNIVTLQTQLDNLQQASHVQHKVTSSNLLLQEYPPVKSPMSENRKVFLQNKRRIKKL</sequence>
<protein>
    <submittedName>
        <fullName evidence="3">Coiled-coil domain-containing protein 152-like isoform X2</fullName>
    </submittedName>
</protein>
<dbReference type="PANTHER" id="PTHR35253:SF1">
    <property type="entry name" value="COILED-COIL DOMAIN-CONTAINING PROTEIN 152"/>
    <property type="match status" value="1"/>
</dbReference>
<feature type="coiled-coil region" evidence="1">
    <location>
        <begin position="135"/>
        <end position="169"/>
    </location>
</feature>
<evidence type="ECO:0000313" key="3">
    <source>
        <dbReference type="RefSeq" id="XP_013076648.2"/>
    </source>
</evidence>
<keyword evidence="2" id="KW-1185">Reference proteome</keyword>
<accession>A0A9U8E7L7</accession>
<keyword evidence="1" id="KW-0175">Coiled coil</keyword>
<feature type="coiled-coil region" evidence="1">
    <location>
        <begin position="209"/>
        <end position="243"/>
    </location>
</feature>
<evidence type="ECO:0000313" key="2">
    <source>
        <dbReference type="Proteomes" id="UP001165740"/>
    </source>
</evidence>
<proteinExistence type="predicted"/>
<dbReference type="OMA" id="MTKLNCV"/>
<organism evidence="2 3">
    <name type="scientific">Biomphalaria glabrata</name>
    <name type="common">Bloodfluke planorb</name>
    <name type="synonym">Freshwater snail</name>
    <dbReference type="NCBI Taxonomy" id="6526"/>
    <lineage>
        <taxon>Eukaryota</taxon>
        <taxon>Metazoa</taxon>
        <taxon>Spiralia</taxon>
        <taxon>Lophotrochozoa</taxon>
        <taxon>Mollusca</taxon>
        <taxon>Gastropoda</taxon>
        <taxon>Heterobranchia</taxon>
        <taxon>Euthyneura</taxon>
        <taxon>Panpulmonata</taxon>
        <taxon>Hygrophila</taxon>
        <taxon>Lymnaeoidea</taxon>
        <taxon>Planorbidae</taxon>
        <taxon>Biomphalaria</taxon>
    </lineage>
</organism>
<gene>
    <name evidence="3" type="primary">LOC106062877</name>
</gene>
<dbReference type="Proteomes" id="UP001165740">
    <property type="component" value="Chromosome 5"/>
</dbReference>
<name>A0A9U8E7L7_BIOGL</name>